<dbReference type="CDD" id="cd01948">
    <property type="entry name" value="EAL"/>
    <property type="match status" value="1"/>
</dbReference>
<dbReference type="InterPro" id="IPR035919">
    <property type="entry name" value="EAL_sf"/>
</dbReference>
<protein>
    <submittedName>
        <fullName evidence="7">PAS domain S-box-containing protein/diguanylate cyclase (GGDEF) domain-containing protein</fullName>
    </submittedName>
</protein>
<evidence type="ECO:0000259" key="5">
    <source>
        <dbReference type="PROSITE" id="PS50885"/>
    </source>
</evidence>
<dbReference type="Gene3D" id="3.30.450.20">
    <property type="entry name" value="PAS domain"/>
    <property type="match status" value="1"/>
</dbReference>
<organism evidence="7 8">
    <name type="scientific">Andreprevotia lacus DSM 23236</name>
    <dbReference type="NCBI Taxonomy" id="1121001"/>
    <lineage>
        <taxon>Bacteria</taxon>
        <taxon>Pseudomonadati</taxon>
        <taxon>Pseudomonadota</taxon>
        <taxon>Betaproteobacteria</taxon>
        <taxon>Neisseriales</taxon>
        <taxon>Chitinibacteraceae</taxon>
        <taxon>Andreprevotia</taxon>
    </lineage>
</organism>
<dbReference type="SUPFAM" id="SSF55073">
    <property type="entry name" value="Nucleotide cyclase"/>
    <property type="match status" value="1"/>
</dbReference>
<dbReference type="SUPFAM" id="SSF55785">
    <property type="entry name" value="PYP-like sensor domain (PAS domain)"/>
    <property type="match status" value="1"/>
</dbReference>
<dbReference type="InterPro" id="IPR001633">
    <property type="entry name" value="EAL_dom"/>
</dbReference>
<dbReference type="Gene3D" id="3.20.20.450">
    <property type="entry name" value="EAL domain"/>
    <property type="match status" value="1"/>
</dbReference>
<dbReference type="AlphaFoldDB" id="A0A1W1WYE0"/>
<reference evidence="7 8" key="1">
    <citation type="submission" date="2017-04" db="EMBL/GenBank/DDBJ databases">
        <authorList>
            <person name="Afonso C.L."/>
            <person name="Miller P.J."/>
            <person name="Scott M.A."/>
            <person name="Spackman E."/>
            <person name="Goraichik I."/>
            <person name="Dimitrov K.M."/>
            <person name="Suarez D.L."/>
            <person name="Swayne D.E."/>
        </authorList>
    </citation>
    <scope>NUCLEOTIDE SEQUENCE [LARGE SCALE GENOMIC DNA]</scope>
    <source>
        <strain evidence="7 8">DSM 23236</strain>
    </source>
</reference>
<feature type="domain" description="GGDEF" evidence="6">
    <location>
        <begin position="411"/>
        <end position="544"/>
    </location>
</feature>
<sequence>MFSHLPSRFQIFYQANRLAWRLVAAVVGVSFIVTLSLTAFLVRQEYQRSLTQISTDLDTLARSVTPQLGANLWLVNTEAVRTQLNSLLQTKAVNWVELVEPDGSRYSVGTVSGDPKNAISKTYTVNYMHPLTGKAVRLGELRLVNTLDGLESQLYTQVTRMLLLLGSGMAASALCFLWLYHRLIARHLSHIAEYTRSFNYERLSAPLDLARGDSGQDELQVLTDAFNTMRLNLQKGIDEKDVAQRELFQEKELAEVTLISVADAIVTTTAAGHVKLLNPAAEKLIGWTFAEAKGLPIGEVVITQSDAEGPRLTRLLQAAQTAGKRQQREKATLISRGGERFMVEIAIAPISDWDGNRIGYVVALHDISAAEALTARLAYQATHDELTGLTNRRGFMSALVQANDAVKLTGARRLLMQIDLDQFKLVNDTCGHQAGDELLRQLARMLIDMLPDNALVGRLGGDEFGVLLADLDEAEAQVVAMQLLVALEQYRFVWQDRPFTVTGSLGLVSMDQDCASPQEAMSRADVACFAAKDAGRNRFAWYRGGEEDLQGRHNELQLLATLRQAAETNRFKLHYQPIVPTLGPHQVPHYEVLLRLEDEQGRLISPGAFIPAAERYDMMATIDRWVVSHVLDELSQRQARGEVLPELSINLSGKSLNRQTLAFVLEQLEEKPLPSDRICFEITETSAIANIKESALFIEALRARGCRFALDDFGSGFSSFTYLKSLPVDYLKIDGSLVRDVAEDDVSRQMVLAVNRIAHAMGRKTIAEYVENQAIVTVLQEIGVDYLQGYHIGRPEPAIRETQQVWAGNEFELRGD</sequence>
<keyword evidence="1" id="KW-0472">Membrane</keyword>
<feature type="transmembrane region" description="Helical" evidence="1">
    <location>
        <begin position="161"/>
        <end position="180"/>
    </location>
</feature>
<dbReference type="CDD" id="cd01949">
    <property type="entry name" value="GGDEF"/>
    <property type="match status" value="1"/>
</dbReference>
<feature type="domain" description="EAL" evidence="4">
    <location>
        <begin position="555"/>
        <end position="809"/>
    </location>
</feature>
<dbReference type="SUPFAM" id="SSF141868">
    <property type="entry name" value="EAL domain-like"/>
    <property type="match status" value="1"/>
</dbReference>
<evidence type="ECO:0000313" key="7">
    <source>
        <dbReference type="EMBL" id="SMC16732.1"/>
    </source>
</evidence>
<dbReference type="GO" id="GO:0016020">
    <property type="term" value="C:membrane"/>
    <property type="evidence" value="ECO:0007669"/>
    <property type="project" value="InterPro"/>
</dbReference>
<dbReference type="InterPro" id="IPR029787">
    <property type="entry name" value="Nucleotide_cyclase"/>
</dbReference>
<feature type="domain" description="PAS" evidence="2">
    <location>
        <begin position="249"/>
        <end position="294"/>
    </location>
</feature>
<dbReference type="NCBIfam" id="TIGR00254">
    <property type="entry name" value="GGDEF"/>
    <property type="match status" value="1"/>
</dbReference>
<evidence type="ECO:0000259" key="2">
    <source>
        <dbReference type="PROSITE" id="PS50112"/>
    </source>
</evidence>
<dbReference type="Pfam" id="PF17149">
    <property type="entry name" value="CHASE5"/>
    <property type="match status" value="1"/>
</dbReference>
<dbReference type="InterPro" id="IPR013767">
    <property type="entry name" value="PAS_fold"/>
</dbReference>
<dbReference type="PROSITE" id="PS50887">
    <property type="entry name" value="GGDEF"/>
    <property type="match status" value="1"/>
</dbReference>
<dbReference type="Pfam" id="PF00990">
    <property type="entry name" value="GGDEF"/>
    <property type="match status" value="1"/>
</dbReference>
<dbReference type="InterPro" id="IPR052155">
    <property type="entry name" value="Biofilm_reg_signaling"/>
</dbReference>
<keyword evidence="1" id="KW-1133">Transmembrane helix</keyword>
<dbReference type="PROSITE" id="PS50112">
    <property type="entry name" value="PAS"/>
    <property type="match status" value="1"/>
</dbReference>
<dbReference type="Proteomes" id="UP000192761">
    <property type="component" value="Unassembled WGS sequence"/>
</dbReference>
<accession>A0A1W1WYE0</accession>
<dbReference type="GO" id="GO:0006355">
    <property type="term" value="P:regulation of DNA-templated transcription"/>
    <property type="evidence" value="ECO:0007669"/>
    <property type="project" value="InterPro"/>
</dbReference>
<dbReference type="PROSITE" id="PS50883">
    <property type="entry name" value="EAL"/>
    <property type="match status" value="1"/>
</dbReference>
<dbReference type="SMART" id="SM00091">
    <property type="entry name" value="PAS"/>
    <property type="match status" value="1"/>
</dbReference>
<feature type="domain" description="PAC" evidence="3">
    <location>
        <begin position="327"/>
        <end position="379"/>
    </location>
</feature>
<evidence type="ECO:0000259" key="3">
    <source>
        <dbReference type="PROSITE" id="PS50113"/>
    </source>
</evidence>
<evidence type="ECO:0000259" key="6">
    <source>
        <dbReference type="PROSITE" id="PS50887"/>
    </source>
</evidence>
<dbReference type="InterPro" id="IPR003660">
    <property type="entry name" value="HAMP_dom"/>
</dbReference>
<gene>
    <name evidence="7" type="ORF">SAMN02745857_00246</name>
</gene>
<dbReference type="STRING" id="1121001.SAMN02745857_00246"/>
<evidence type="ECO:0000259" key="4">
    <source>
        <dbReference type="PROSITE" id="PS50883"/>
    </source>
</evidence>
<keyword evidence="8" id="KW-1185">Reference proteome</keyword>
<dbReference type="InterPro" id="IPR000700">
    <property type="entry name" value="PAS-assoc_C"/>
</dbReference>
<dbReference type="InterPro" id="IPR000160">
    <property type="entry name" value="GGDEF_dom"/>
</dbReference>
<dbReference type="PROSITE" id="PS50113">
    <property type="entry name" value="PAC"/>
    <property type="match status" value="1"/>
</dbReference>
<feature type="domain" description="HAMP" evidence="5">
    <location>
        <begin position="182"/>
        <end position="238"/>
    </location>
</feature>
<evidence type="ECO:0000256" key="1">
    <source>
        <dbReference type="SAM" id="Phobius"/>
    </source>
</evidence>
<dbReference type="Pfam" id="PF00563">
    <property type="entry name" value="EAL"/>
    <property type="match status" value="1"/>
</dbReference>
<name>A0A1W1WYE0_9NEIS</name>
<dbReference type="SMART" id="SM00267">
    <property type="entry name" value="GGDEF"/>
    <property type="match status" value="1"/>
</dbReference>
<proteinExistence type="predicted"/>
<dbReference type="NCBIfam" id="TIGR00229">
    <property type="entry name" value="sensory_box"/>
    <property type="match status" value="1"/>
</dbReference>
<dbReference type="PROSITE" id="PS50885">
    <property type="entry name" value="HAMP"/>
    <property type="match status" value="1"/>
</dbReference>
<dbReference type="Gene3D" id="3.30.70.270">
    <property type="match status" value="1"/>
</dbReference>
<evidence type="ECO:0000313" key="8">
    <source>
        <dbReference type="Proteomes" id="UP000192761"/>
    </source>
</evidence>
<dbReference type="GO" id="GO:0007165">
    <property type="term" value="P:signal transduction"/>
    <property type="evidence" value="ECO:0007669"/>
    <property type="project" value="InterPro"/>
</dbReference>
<dbReference type="OrthoDB" id="9813903at2"/>
<dbReference type="PANTHER" id="PTHR44757:SF4">
    <property type="entry name" value="DIGUANYLATE CYCLASE DGCE-RELATED"/>
    <property type="match status" value="1"/>
</dbReference>
<dbReference type="InterPro" id="IPR000014">
    <property type="entry name" value="PAS"/>
</dbReference>
<keyword evidence="1" id="KW-0812">Transmembrane</keyword>
<dbReference type="PANTHER" id="PTHR44757">
    <property type="entry name" value="DIGUANYLATE CYCLASE DGCP"/>
    <property type="match status" value="1"/>
</dbReference>
<dbReference type="Pfam" id="PF00989">
    <property type="entry name" value="PAS"/>
    <property type="match status" value="1"/>
</dbReference>
<dbReference type="SMART" id="SM00052">
    <property type="entry name" value="EAL"/>
    <property type="match status" value="1"/>
</dbReference>
<dbReference type="CDD" id="cd00130">
    <property type="entry name" value="PAS"/>
    <property type="match status" value="1"/>
</dbReference>
<dbReference type="InterPro" id="IPR043128">
    <property type="entry name" value="Rev_trsase/Diguanyl_cyclase"/>
</dbReference>
<feature type="transmembrane region" description="Helical" evidence="1">
    <location>
        <begin position="20"/>
        <end position="42"/>
    </location>
</feature>
<dbReference type="InterPro" id="IPR035965">
    <property type="entry name" value="PAS-like_dom_sf"/>
</dbReference>
<dbReference type="InterPro" id="IPR033414">
    <property type="entry name" value="Sensor_dom"/>
</dbReference>
<dbReference type="Gene3D" id="6.10.340.10">
    <property type="match status" value="1"/>
</dbReference>
<dbReference type="EMBL" id="FWXD01000001">
    <property type="protein sequence ID" value="SMC16732.1"/>
    <property type="molecule type" value="Genomic_DNA"/>
</dbReference>